<dbReference type="RefSeq" id="WP_222140834.1">
    <property type="nucleotide sequence ID" value="NZ_JAILYJ010000013.1"/>
</dbReference>
<feature type="region of interest" description="Disordered" evidence="1">
    <location>
        <begin position="1"/>
        <end position="36"/>
    </location>
</feature>
<feature type="compositionally biased region" description="Polar residues" evidence="1">
    <location>
        <begin position="25"/>
        <end position="35"/>
    </location>
</feature>
<comment type="caution">
    <text evidence="2">The sequence shown here is derived from an EMBL/GenBank/DDBJ whole genome shotgun (WGS) entry which is preliminary data.</text>
</comment>
<dbReference type="EMBL" id="JAILYJ010000013">
    <property type="protein sequence ID" value="MBY4631781.1"/>
    <property type="molecule type" value="Genomic_DNA"/>
</dbReference>
<sequence>MAVNWRSGGVDPTIAPLSDPDDSSQNEPINRNKGQISFECQPASMTRNHLMKVPGGAMETSGLDKVAYHPQSDRDVGVRRATSIRRQHWLFIRG</sequence>
<evidence type="ECO:0000256" key="1">
    <source>
        <dbReference type="SAM" id="MobiDB-lite"/>
    </source>
</evidence>
<reference evidence="2 3" key="1">
    <citation type="submission" date="2021-08" db="EMBL/GenBank/DDBJ databases">
        <title>Rhizobium croatiense sp. nov. and Rhizobium redzepovicii sp. nov., two new species isolated from nodules of Phaseolus vulgaris in Croatia.</title>
        <authorList>
            <person name="Rajnovic I."/>
            <person name="Ramirez-Bahena M.H."/>
            <person name="Kajic S."/>
            <person name="Igual M.J."/>
            <person name="Peix A."/>
            <person name="Velazquez E."/>
            <person name="Sikora S."/>
        </authorList>
    </citation>
    <scope>NUCLEOTIDE SEQUENCE [LARGE SCALE GENOMIC DNA]</scope>
    <source>
        <strain evidence="2 3">13T</strain>
    </source>
</reference>
<dbReference type="Proteomes" id="UP000733858">
    <property type="component" value="Unassembled WGS sequence"/>
</dbReference>
<evidence type="ECO:0000313" key="2">
    <source>
        <dbReference type="EMBL" id="MBY4631781.1"/>
    </source>
</evidence>
<protein>
    <submittedName>
        <fullName evidence="2">Uncharacterized protein</fullName>
    </submittedName>
</protein>
<proteinExistence type="predicted"/>
<organism evidence="2 3">
    <name type="scientific">Rhizobium croatiense</name>
    <dbReference type="NCBI Taxonomy" id="2867516"/>
    <lineage>
        <taxon>Bacteria</taxon>
        <taxon>Pseudomonadati</taxon>
        <taxon>Pseudomonadota</taxon>
        <taxon>Alphaproteobacteria</taxon>
        <taxon>Hyphomicrobiales</taxon>
        <taxon>Rhizobiaceae</taxon>
        <taxon>Rhizobium/Agrobacterium group</taxon>
        <taxon>Rhizobium</taxon>
    </lineage>
</organism>
<accession>A0ABS7M6K7</accession>
<name>A0ABS7M6K7_9HYPH</name>
<gene>
    <name evidence="2" type="ORF">K6M89_21070</name>
</gene>
<evidence type="ECO:0000313" key="3">
    <source>
        <dbReference type="Proteomes" id="UP000733858"/>
    </source>
</evidence>
<keyword evidence="3" id="KW-1185">Reference proteome</keyword>